<name>A0A0E9WLH5_ANGAN</name>
<organism evidence="1">
    <name type="scientific">Anguilla anguilla</name>
    <name type="common">European freshwater eel</name>
    <name type="synonym">Muraena anguilla</name>
    <dbReference type="NCBI Taxonomy" id="7936"/>
    <lineage>
        <taxon>Eukaryota</taxon>
        <taxon>Metazoa</taxon>
        <taxon>Chordata</taxon>
        <taxon>Craniata</taxon>
        <taxon>Vertebrata</taxon>
        <taxon>Euteleostomi</taxon>
        <taxon>Actinopterygii</taxon>
        <taxon>Neopterygii</taxon>
        <taxon>Teleostei</taxon>
        <taxon>Anguilliformes</taxon>
        <taxon>Anguillidae</taxon>
        <taxon>Anguilla</taxon>
    </lineage>
</organism>
<protein>
    <submittedName>
        <fullName evidence="1">Uncharacterized protein</fullName>
    </submittedName>
</protein>
<evidence type="ECO:0000313" key="1">
    <source>
        <dbReference type="EMBL" id="JAH91212.1"/>
    </source>
</evidence>
<reference evidence="1" key="2">
    <citation type="journal article" date="2015" name="Fish Shellfish Immunol.">
        <title>Early steps in the European eel (Anguilla anguilla)-Vibrio vulnificus interaction in the gills: Role of the RtxA13 toxin.</title>
        <authorList>
            <person name="Callol A."/>
            <person name="Pajuelo D."/>
            <person name="Ebbesson L."/>
            <person name="Teles M."/>
            <person name="MacKenzie S."/>
            <person name="Amaro C."/>
        </authorList>
    </citation>
    <scope>NUCLEOTIDE SEQUENCE</scope>
</reference>
<proteinExistence type="predicted"/>
<reference evidence="1" key="1">
    <citation type="submission" date="2014-11" db="EMBL/GenBank/DDBJ databases">
        <authorList>
            <person name="Amaro Gonzalez C."/>
        </authorList>
    </citation>
    <scope>NUCLEOTIDE SEQUENCE</scope>
</reference>
<sequence>MFERHCTYKNIFVRNSYTEAPRQCATLVSALNRIDLQRSLYITFRPNPANTCSIQRTVSLQSTATEGGCRRNCGFLSRTTACEILDSA</sequence>
<dbReference type="EMBL" id="GBXM01017365">
    <property type="protein sequence ID" value="JAH91212.1"/>
    <property type="molecule type" value="Transcribed_RNA"/>
</dbReference>
<dbReference type="AlphaFoldDB" id="A0A0E9WLH5"/>
<accession>A0A0E9WLH5</accession>